<protein>
    <submittedName>
        <fullName evidence="1">Uncharacterized protein</fullName>
    </submittedName>
</protein>
<gene>
    <name evidence="1" type="ORF">E2C01_085396</name>
</gene>
<evidence type="ECO:0000313" key="2">
    <source>
        <dbReference type="Proteomes" id="UP000324222"/>
    </source>
</evidence>
<dbReference type="Proteomes" id="UP000324222">
    <property type="component" value="Unassembled WGS sequence"/>
</dbReference>
<dbReference type="EMBL" id="VSRR010084302">
    <property type="protein sequence ID" value="MPC90409.1"/>
    <property type="molecule type" value="Genomic_DNA"/>
</dbReference>
<comment type="caution">
    <text evidence="1">The sequence shown here is derived from an EMBL/GenBank/DDBJ whole genome shotgun (WGS) entry which is preliminary data.</text>
</comment>
<proteinExistence type="predicted"/>
<dbReference type="AlphaFoldDB" id="A0A5B7J6M8"/>
<sequence>MSQRRTNICVVETVQTTRTSQHKPLYVKDVVNVLFVDGNLIVCSAVIMGKFDEGSLFMLTD</sequence>
<organism evidence="1 2">
    <name type="scientific">Portunus trituberculatus</name>
    <name type="common">Swimming crab</name>
    <name type="synonym">Neptunus trituberculatus</name>
    <dbReference type="NCBI Taxonomy" id="210409"/>
    <lineage>
        <taxon>Eukaryota</taxon>
        <taxon>Metazoa</taxon>
        <taxon>Ecdysozoa</taxon>
        <taxon>Arthropoda</taxon>
        <taxon>Crustacea</taxon>
        <taxon>Multicrustacea</taxon>
        <taxon>Malacostraca</taxon>
        <taxon>Eumalacostraca</taxon>
        <taxon>Eucarida</taxon>
        <taxon>Decapoda</taxon>
        <taxon>Pleocyemata</taxon>
        <taxon>Brachyura</taxon>
        <taxon>Eubrachyura</taxon>
        <taxon>Portunoidea</taxon>
        <taxon>Portunidae</taxon>
        <taxon>Portuninae</taxon>
        <taxon>Portunus</taxon>
    </lineage>
</organism>
<evidence type="ECO:0000313" key="1">
    <source>
        <dbReference type="EMBL" id="MPC90409.1"/>
    </source>
</evidence>
<accession>A0A5B7J6M8</accession>
<keyword evidence="2" id="KW-1185">Reference proteome</keyword>
<reference evidence="1 2" key="1">
    <citation type="submission" date="2019-05" db="EMBL/GenBank/DDBJ databases">
        <title>Another draft genome of Portunus trituberculatus and its Hox gene families provides insights of decapod evolution.</title>
        <authorList>
            <person name="Jeong J.-H."/>
            <person name="Song I."/>
            <person name="Kim S."/>
            <person name="Choi T."/>
            <person name="Kim D."/>
            <person name="Ryu S."/>
            <person name="Kim W."/>
        </authorList>
    </citation>
    <scope>NUCLEOTIDE SEQUENCE [LARGE SCALE GENOMIC DNA]</scope>
    <source>
        <tissue evidence="1">Muscle</tissue>
    </source>
</reference>
<name>A0A5B7J6M8_PORTR</name>